<proteinExistence type="predicted"/>
<gene>
    <name evidence="1" type="ORF">K227x_58040</name>
</gene>
<dbReference type="Proteomes" id="UP000318538">
    <property type="component" value="Chromosome"/>
</dbReference>
<evidence type="ECO:0000313" key="2">
    <source>
        <dbReference type="Proteomes" id="UP000318538"/>
    </source>
</evidence>
<dbReference type="RefSeq" id="WP_145175250.1">
    <property type="nucleotide sequence ID" value="NZ_CP036525.1"/>
</dbReference>
<protein>
    <submittedName>
        <fullName evidence="1">Uncharacterized protein</fullName>
    </submittedName>
</protein>
<dbReference type="AlphaFoldDB" id="A0A517NJR4"/>
<accession>A0A517NJR4</accession>
<evidence type="ECO:0000313" key="1">
    <source>
        <dbReference type="EMBL" id="QDT07377.1"/>
    </source>
</evidence>
<reference evidence="1 2" key="1">
    <citation type="submission" date="2019-02" db="EMBL/GenBank/DDBJ databases">
        <title>Deep-cultivation of Planctomycetes and their phenomic and genomic characterization uncovers novel biology.</title>
        <authorList>
            <person name="Wiegand S."/>
            <person name="Jogler M."/>
            <person name="Boedeker C."/>
            <person name="Pinto D."/>
            <person name="Vollmers J."/>
            <person name="Rivas-Marin E."/>
            <person name="Kohn T."/>
            <person name="Peeters S.H."/>
            <person name="Heuer A."/>
            <person name="Rast P."/>
            <person name="Oberbeckmann S."/>
            <person name="Bunk B."/>
            <person name="Jeske O."/>
            <person name="Meyerdierks A."/>
            <person name="Storesund J.E."/>
            <person name="Kallscheuer N."/>
            <person name="Luecker S."/>
            <person name="Lage O.M."/>
            <person name="Pohl T."/>
            <person name="Merkel B.J."/>
            <person name="Hornburger P."/>
            <person name="Mueller R.-W."/>
            <person name="Bruemmer F."/>
            <person name="Labrenz M."/>
            <person name="Spormann A.M."/>
            <person name="Op den Camp H."/>
            <person name="Overmann J."/>
            <person name="Amann R."/>
            <person name="Jetten M.S.M."/>
            <person name="Mascher T."/>
            <person name="Medema M.H."/>
            <person name="Devos D.P."/>
            <person name="Kaster A.-K."/>
            <person name="Ovreas L."/>
            <person name="Rohde M."/>
            <person name="Galperin M.Y."/>
            <person name="Jogler C."/>
        </authorList>
    </citation>
    <scope>NUCLEOTIDE SEQUENCE [LARGE SCALE GENOMIC DNA]</scope>
    <source>
        <strain evidence="1 2">K22_7</strain>
    </source>
</reference>
<dbReference type="KEGG" id="rlc:K227x_58040"/>
<dbReference type="EMBL" id="CP036525">
    <property type="protein sequence ID" value="QDT07377.1"/>
    <property type="molecule type" value="Genomic_DNA"/>
</dbReference>
<name>A0A517NJR4_9BACT</name>
<organism evidence="1 2">
    <name type="scientific">Rubripirellula lacrimiformis</name>
    <dbReference type="NCBI Taxonomy" id="1930273"/>
    <lineage>
        <taxon>Bacteria</taxon>
        <taxon>Pseudomonadati</taxon>
        <taxon>Planctomycetota</taxon>
        <taxon>Planctomycetia</taxon>
        <taxon>Pirellulales</taxon>
        <taxon>Pirellulaceae</taxon>
        <taxon>Rubripirellula</taxon>
    </lineage>
</organism>
<keyword evidence="2" id="KW-1185">Reference proteome</keyword>
<sequence>MPAASRPAAHHCRWKFDLINETLDEFRYEKPPQMWGMNASQLCAAGPGWHFTGKIQAIVATGCTAKRHWHDRMQYRMMRQKS</sequence>